<keyword evidence="6" id="KW-1185">Reference proteome</keyword>
<feature type="domain" description="AMP-dependent synthetase/ligase" evidence="3">
    <location>
        <begin position="97"/>
        <end position="479"/>
    </location>
</feature>
<dbReference type="InterPro" id="IPR000873">
    <property type="entry name" value="AMP-dep_synth/lig_dom"/>
</dbReference>
<accession>A0A8B6XC30</accession>
<dbReference type="SUPFAM" id="SSF56801">
    <property type="entry name" value="Acetyl-CoA synthetase-like"/>
    <property type="match status" value="1"/>
</dbReference>
<feature type="region of interest" description="Disordered" evidence="2">
    <location>
        <begin position="1"/>
        <end position="34"/>
    </location>
</feature>
<dbReference type="OrthoDB" id="9803968at2"/>
<dbReference type="InterPro" id="IPR045851">
    <property type="entry name" value="AMP-bd_C_sf"/>
</dbReference>
<dbReference type="Gene3D" id="3.40.50.12780">
    <property type="entry name" value="N-terminal domain of ligase-like"/>
    <property type="match status" value="1"/>
</dbReference>
<feature type="domain" description="Acetyl-coenzyme A synthetase N-terminal" evidence="5">
    <location>
        <begin position="39"/>
        <end position="91"/>
    </location>
</feature>
<dbReference type="Proteomes" id="UP000675920">
    <property type="component" value="Unplaced"/>
</dbReference>
<evidence type="ECO:0000259" key="4">
    <source>
        <dbReference type="Pfam" id="PF13193"/>
    </source>
</evidence>
<name>A0A8B6XC30_9BURK</name>
<sequence>MELSTEAAAPARARETPAADATPVPPAPAAAPNTGALDRLQHAARANPAAFWAERAAAIDWLRPWDAALDASRAPFNRWFPGGQLNTCFNALDRHVLAGHGARTALIHDSAYDGRATRVSYAELLARTARFAGVLRDLGVGRGDRVVIYMPMVVEAVVAMLACARLGAVHSVVFGGFAAPELATRIDDCTPKAVVTASCGIEPGRVVEYKPLLDAALARARHAVPAVVVLQRPQCAAAMTPGRDHDWQALDARATPADCVPVEATDPLYILYTSGTTGQPKGIVRDNGGHAVALLWSVKAVYDIDPGDVFWAASDIGWQVGHSYITYGPLLAGATALLYEGKPVGTPDAGAFWRVLREHRVKVLLTAPTAIRAIRREDPDGALLRGLDLPDFRALFLAGERSDADTLRWAETHLRVPVVDHWWQTETGWPIAADPLGIERLPVKHGSPTRAVPGWDIHALDADGREVAPGETGLLAVRLPLPPGAATTIWNADERFERAYFRDLPGWYKTGDAGCIDADGYIFVMSRVDDVINVAGHRLSTGAIEEVLAAHPDVAECAVIGMADALKGQVPVGFVVLKKGVARAHAAVAAEVVAAVRDRIGPVAAFRQALVVERLPKTRSGKILRATMAGIADGKEVAVPATIEDAGVLEEIRVATRALVAG</sequence>
<dbReference type="InterPro" id="IPR032387">
    <property type="entry name" value="ACAS_N"/>
</dbReference>
<dbReference type="Pfam" id="PF00501">
    <property type="entry name" value="AMP-binding"/>
    <property type="match status" value="1"/>
</dbReference>
<reference evidence="7" key="1">
    <citation type="journal article" date="1996" name="Structure">
        <title>Crystal structure of firefly luciferase throws light on a superfamily of adenylate-forming enzymes.</title>
        <authorList>
            <person name="Conti E."/>
            <person name="Franks N.P."/>
            <person name="Brick P."/>
        </authorList>
    </citation>
    <scope>NUCLEOTIDE SEQUENCE</scope>
</reference>
<dbReference type="GO" id="GO:0050218">
    <property type="term" value="F:propionate-CoA ligase activity"/>
    <property type="evidence" value="ECO:0007669"/>
    <property type="project" value="TreeGrafter"/>
</dbReference>
<dbReference type="FunFam" id="3.30.300.30:FF:000017">
    <property type="entry name" value="Acyl-CoA synthetase short-chain family member 3"/>
    <property type="match status" value="1"/>
</dbReference>
<evidence type="ECO:0000313" key="7">
    <source>
        <dbReference type="RefSeq" id="WP_084545335.1"/>
    </source>
</evidence>
<evidence type="ECO:0000313" key="6">
    <source>
        <dbReference type="Proteomes" id="UP000675920"/>
    </source>
</evidence>
<dbReference type="Pfam" id="PF16177">
    <property type="entry name" value="ACAS_N"/>
    <property type="match status" value="1"/>
</dbReference>
<dbReference type="InterPro" id="IPR025110">
    <property type="entry name" value="AMP-bd_C"/>
</dbReference>
<dbReference type="InterPro" id="IPR020845">
    <property type="entry name" value="AMP-binding_CS"/>
</dbReference>
<dbReference type="PANTHER" id="PTHR43347:SF3">
    <property type="entry name" value="ACYL-COA SYNTHETASE SHORT-CHAIN FAMILY MEMBER 3, MITOCHONDRIAL"/>
    <property type="match status" value="1"/>
</dbReference>
<organism evidence="6 7">
    <name type="scientific">Derxia gummosa DSM 723</name>
    <dbReference type="NCBI Taxonomy" id="1121388"/>
    <lineage>
        <taxon>Bacteria</taxon>
        <taxon>Pseudomonadati</taxon>
        <taxon>Pseudomonadota</taxon>
        <taxon>Betaproteobacteria</taxon>
        <taxon>Burkholderiales</taxon>
        <taxon>Alcaligenaceae</taxon>
        <taxon>Derxia</taxon>
    </lineage>
</organism>
<evidence type="ECO:0000259" key="5">
    <source>
        <dbReference type="Pfam" id="PF16177"/>
    </source>
</evidence>
<dbReference type="Pfam" id="PF13193">
    <property type="entry name" value="AMP-binding_C"/>
    <property type="match status" value="1"/>
</dbReference>
<dbReference type="PANTHER" id="PTHR43347">
    <property type="entry name" value="ACYL-COA SYNTHETASE"/>
    <property type="match status" value="1"/>
</dbReference>
<dbReference type="Gene3D" id="3.30.300.30">
    <property type="match status" value="1"/>
</dbReference>
<dbReference type="PROSITE" id="PS00455">
    <property type="entry name" value="AMP_BINDING"/>
    <property type="match status" value="1"/>
</dbReference>
<dbReference type="AlphaFoldDB" id="A0A8B6XC30"/>
<feature type="domain" description="AMP-binding enzyme C-terminal" evidence="4">
    <location>
        <begin position="544"/>
        <end position="622"/>
    </location>
</feature>
<dbReference type="RefSeq" id="WP_084545335.1">
    <property type="nucleotide sequence ID" value="NZ_KI519499.1"/>
</dbReference>
<feature type="compositionally biased region" description="Low complexity" evidence="2">
    <location>
        <begin position="1"/>
        <end position="11"/>
    </location>
</feature>
<dbReference type="InterPro" id="IPR042099">
    <property type="entry name" value="ANL_N_sf"/>
</dbReference>
<evidence type="ECO:0000259" key="3">
    <source>
        <dbReference type="Pfam" id="PF00501"/>
    </source>
</evidence>
<evidence type="ECO:0000256" key="2">
    <source>
        <dbReference type="SAM" id="MobiDB-lite"/>
    </source>
</evidence>
<evidence type="ECO:0000256" key="1">
    <source>
        <dbReference type="ARBA" id="ARBA00006432"/>
    </source>
</evidence>
<reference evidence="7" key="2">
    <citation type="submission" date="2025-08" db="UniProtKB">
        <authorList>
            <consortium name="RefSeq"/>
        </authorList>
    </citation>
    <scope>IDENTIFICATION</scope>
</reference>
<comment type="similarity">
    <text evidence="1">Belongs to the ATP-dependent AMP-binding enzyme family.</text>
</comment>
<proteinExistence type="inferred from homology"/>
<protein>
    <submittedName>
        <fullName evidence="7">AMP-binding protein</fullName>
    </submittedName>
</protein>